<dbReference type="GO" id="GO:0010212">
    <property type="term" value="P:response to ionizing radiation"/>
    <property type="evidence" value="ECO:0007669"/>
    <property type="project" value="TreeGrafter"/>
</dbReference>
<dbReference type="Gene3D" id="2.40.50.140">
    <property type="entry name" value="Nucleic acid-binding proteins"/>
    <property type="match status" value="1"/>
</dbReference>
<proteinExistence type="predicted"/>
<dbReference type="PANTHER" id="PTHR13356">
    <property type="entry name" value="OB FOLD NUCLEIC ACID BINDING PROTEIN-RELATED"/>
    <property type="match status" value="1"/>
</dbReference>
<dbReference type="FunFam" id="2.40.50.140:FF:000301">
    <property type="entry name" value="Replication protein A"/>
    <property type="match status" value="1"/>
</dbReference>
<dbReference type="Proteomes" id="UP000030649">
    <property type="component" value="Unassembled WGS sequence"/>
</dbReference>
<dbReference type="STRING" id="1238424.J07HQW1_03196"/>
<dbReference type="GO" id="GO:0000724">
    <property type="term" value="P:double-strand break repair via homologous recombination"/>
    <property type="evidence" value="ECO:0007669"/>
    <property type="project" value="TreeGrafter"/>
</dbReference>
<dbReference type="PANTHER" id="PTHR13356:SF8">
    <property type="entry name" value="REPLICATION PROTEIN A"/>
    <property type="match status" value="1"/>
</dbReference>
<dbReference type="CDD" id="cd04491">
    <property type="entry name" value="SoSSB_OBF"/>
    <property type="match status" value="1"/>
</dbReference>
<dbReference type="EMBL" id="KE356560">
    <property type="protein sequence ID" value="ERG93138.1"/>
    <property type="molecule type" value="Genomic_DNA"/>
</dbReference>
<evidence type="ECO:0008006" key="4">
    <source>
        <dbReference type="Google" id="ProtNLM"/>
    </source>
</evidence>
<evidence type="ECO:0000313" key="2">
    <source>
        <dbReference type="EMBL" id="ERG93138.1"/>
    </source>
</evidence>
<sequence>MKNRAEASDIMTDLQTHAAEIAEQFSEELNIDETTVHDRLNTLVEEYSVPATEARRSVVNSYLKEAGIDRDELNGSGENEEVPLASIDEDEQWIDVTAKVVELWEPQSEAIAQVGLIGDESGRTKFVAFETSDLPALEEGAVYALENVVTDEYQGDYSVKLNRTTGIERLDTDITVGDSATTIEGALVDIQSGSGLIKRCPTDGCTRVLQNGRCSEHGTVDGEFDLRIKGVIDNGETVTEVIFTREMTEQLSGITLSEAQQMARDALDTSVVVEEIRQDLIGAYYRISGPELGRYLLADTVEHLTTPADPESVLIKARSI</sequence>
<reference evidence="2 3" key="1">
    <citation type="journal article" date="2013" name="PLoS ONE">
        <title>Assembly-driven community genomics of a hypersaline microbial ecosystem.</title>
        <authorList>
            <person name="Podell S."/>
            <person name="Ugalde J.A."/>
            <person name="Narasingarao P."/>
            <person name="Banfield J.F."/>
            <person name="Heidelberg K.B."/>
            <person name="Allen E.E."/>
        </authorList>
    </citation>
    <scope>NUCLEOTIDE SEQUENCE [LARGE SCALE GENOMIC DNA]</scope>
    <source>
        <strain evidence="3">J07HQW1</strain>
    </source>
</reference>
<organism evidence="2 3">
    <name type="scientific">Haloquadratum walsbyi J07HQW1</name>
    <dbReference type="NCBI Taxonomy" id="1238424"/>
    <lineage>
        <taxon>Archaea</taxon>
        <taxon>Methanobacteriati</taxon>
        <taxon>Methanobacteriota</taxon>
        <taxon>Stenosarchaea group</taxon>
        <taxon>Halobacteria</taxon>
        <taxon>Halobacteriales</taxon>
        <taxon>Haloferacaceae</taxon>
        <taxon>Haloquadratum</taxon>
    </lineage>
</organism>
<keyword evidence="1" id="KW-0238">DNA-binding</keyword>
<name>U1N9B5_9EURY</name>
<evidence type="ECO:0000313" key="3">
    <source>
        <dbReference type="Proteomes" id="UP000030649"/>
    </source>
</evidence>
<accession>U1N9B5</accession>
<dbReference type="HOGENOM" id="CLU_031172_0_0_2"/>
<dbReference type="AlphaFoldDB" id="U1N9B5"/>
<dbReference type="InterPro" id="IPR012340">
    <property type="entry name" value="NA-bd_OB-fold"/>
</dbReference>
<dbReference type="InterPro" id="IPR051231">
    <property type="entry name" value="SOSS-B"/>
</dbReference>
<dbReference type="GO" id="GO:0003677">
    <property type="term" value="F:DNA binding"/>
    <property type="evidence" value="ECO:0007669"/>
    <property type="project" value="UniProtKB-KW"/>
</dbReference>
<dbReference type="SUPFAM" id="SSF50249">
    <property type="entry name" value="Nucleic acid-binding proteins"/>
    <property type="match status" value="2"/>
</dbReference>
<dbReference type="NCBIfam" id="NF005553">
    <property type="entry name" value="PRK07217.1"/>
    <property type="match status" value="1"/>
</dbReference>
<gene>
    <name evidence="2" type="ORF">J07HQW1_03196</name>
</gene>
<protein>
    <recommendedName>
        <fullName evidence="4">Replication factor A</fullName>
    </recommendedName>
</protein>
<evidence type="ECO:0000256" key="1">
    <source>
        <dbReference type="ARBA" id="ARBA00023125"/>
    </source>
</evidence>